<name>A0A0B6X429_XENBV</name>
<protein>
    <submittedName>
        <fullName evidence="1">Single-stranded DNA-binding protein</fullName>
    </submittedName>
</protein>
<reference evidence="1 2" key="1">
    <citation type="submission" date="2014-02" db="EMBL/GenBank/DDBJ databases">
        <authorList>
            <person name="Genoscope - CEA"/>
        </authorList>
    </citation>
    <scope>NUCLEOTIDE SEQUENCE [LARGE SCALE GENOMIC DNA]</scope>
    <source>
        <strain evidence="1 2">CS03</strain>
    </source>
</reference>
<evidence type="ECO:0000313" key="2">
    <source>
        <dbReference type="Proteomes" id="UP000032930"/>
    </source>
</evidence>
<accession>A0A0B6X429</accession>
<dbReference type="EMBL" id="FO818637">
    <property type="protein sequence ID" value="CDM88567.1"/>
    <property type="molecule type" value="Genomic_DNA"/>
</dbReference>
<dbReference type="KEGG" id="xbv:XBW1_1210"/>
<evidence type="ECO:0000313" key="1">
    <source>
        <dbReference type="EMBL" id="CDM88567.1"/>
    </source>
</evidence>
<gene>
    <name evidence="1" type="primary">ssb</name>
    <name evidence="1" type="ORF">XBW1_1210</name>
</gene>
<organism evidence="1 2">
    <name type="scientific">Xenorhabdus bovienii</name>
    <name type="common">Xenorhabdus nematophila subsp. bovienii</name>
    <dbReference type="NCBI Taxonomy" id="40576"/>
    <lineage>
        <taxon>Bacteria</taxon>
        <taxon>Pseudomonadati</taxon>
        <taxon>Pseudomonadota</taxon>
        <taxon>Gammaproteobacteria</taxon>
        <taxon>Enterobacterales</taxon>
        <taxon>Morganellaceae</taxon>
        <taxon>Xenorhabdus</taxon>
    </lineage>
</organism>
<sequence length="46" mass="5402">MSNKRQHARFSLLIGCQISDNWWDKQAGEVNSGEKMEWHRTLSLVN</sequence>
<proteinExistence type="predicted"/>
<dbReference type="Proteomes" id="UP000032930">
    <property type="component" value="Chromosome"/>
</dbReference>
<dbReference type="AlphaFoldDB" id="A0A0B6X429"/>
<dbReference type="GO" id="GO:0003677">
    <property type="term" value="F:DNA binding"/>
    <property type="evidence" value="ECO:0007669"/>
    <property type="project" value="UniProtKB-KW"/>
</dbReference>
<keyword evidence="1" id="KW-0238">DNA-binding</keyword>